<dbReference type="InterPro" id="IPR003607">
    <property type="entry name" value="HD/PDEase_dom"/>
</dbReference>
<keyword evidence="3" id="KW-1185">Reference proteome</keyword>
<dbReference type="RefSeq" id="WP_081152186.1">
    <property type="nucleotide sequence ID" value="NZ_CP020465.1"/>
</dbReference>
<dbReference type="PROSITE" id="PS51832">
    <property type="entry name" value="HD_GYP"/>
    <property type="match status" value="1"/>
</dbReference>
<dbReference type="SUPFAM" id="SSF55781">
    <property type="entry name" value="GAF domain-like"/>
    <property type="match status" value="1"/>
</dbReference>
<name>A0A222G9X8_9GAMM</name>
<gene>
    <name evidence="2" type="ORF">B5D82_13345</name>
</gene>
<organism evidence="2 3">
    <name type="scientific">Cognaticolwellia beringensis</name>
    <dbReference type="NCBI Taxonomy" id="1967665"/>
    <lineage>
        <taxon>Bacteria</taxon>
        <taxon>Pseudomonadati</taxon>
        <taxon>Pseudomonadota</taxon>
        <taxon>Gammaproteobacteria</taxon>
        <taxon>Alteromonadales</taxon>
        <taxon>Colwelliaceae</taxon>
        <taxon>Cognaticolwellia</taxon>
    </lineage>
</organism>
<accession>A0A222G9X8</accession>
<reference evidence="2 3" key="1">
    <citation type="submission" date="2017-08" db="EMBL/GenBank/DDBJ databases">
        <title>Complete genome of Colwellia sp. NB097-1, a psychrophile bacterium ioslated from Bering Sea.</title>
        <authorList>
            <person name="Chen X."/>
        </authorList>
    </citation>
    <scope>NUCLEOTIDE SEQUENCE [LARGE SCALE GENOMIC DNA]</scope>
    <source>
        <strain evidence="2 3">NB097-1</strain>
    </source>
</reference>
<dbReference type="PANTHER" id="PTHR43155:SF2">
    <property type="entry name" value="CYCLIC DI-GMP PHOSPHODIESTERASE PA4108"/>
    <property type="match status" value="1"/>
</dbReference>
<dbReference type="InterPro" id="IPR003018">
    <property type="entry name" value="GAF"/>
</dbReference>
<sequence length="535" mass="59608">MTNKSSQQAAFEHLLNISIQLSKEENTDLLMEKILLAAVEVSNSDAGSIYLVNGLKELEFRTIYNKSMKLHLGGSSDSPINFPGIPLFIENQPNRSAIVAHAANTGEVINIKDVYDALPFDFSAARKMDSTTGYRTKSMLTFPLKDHTGDIIGVIQLINAMDDAEIISFSTEVEQQILSFASLGAIALTNKALISNMQQLFESFAKTIALAIDAKSSHTGGHCKRVPELTLMIADAVSDYNEGPLASFKLSAQERHQLSIAGWLHDCGKIATPDHVMEKSKKLETIFDRIHYVSAKLEIASRDIELKFQEKMITALKAGKDIQVEQLERKRDLAQKQLNLDNAFLQKVNVGGEFLTDEQEQNIHTISARYEITIDKVKQPLLSADEITNLSIKRGTLNNEERKIIQKHMDVTLDILEALPFPKHLANVAEYALGHHETMDGKGYPRGLTKEQMSVPARLMALADIFEALSAADRPYKSAKPVSECLKIMSSMVKNNHLDGDLFAIFVRAKVYEQYIINFADPKQLDEFDIEALLS</sequence>
<dbReference type="SMART" id="SM00471">
    <property type="entry name" value="HDc"/>
    <property type="match status" value="1"/>
</dbReference>
<dbReference type="PANTHER" id="PTHR43155">
    <property type="entry name" value="CYCLIC DI-GMP PHOSPHODIESTERASE PA4108-RELATED"/>
    <property type="match status" value="1"/>
</dbReference>
<proteinExistence type="predicted"/>
<dbReference type="InterPro" id="IPR029016">
    <property type="entry name" value="GAF-like_dom_sf"/>
</dbReference>
<feature type="domain" description="HD-GYP" evidence="1">
    <location>
        <begin position="319"/>
        <end position="521"/>
    </location>
</feature>
<evidence type="ECO:0000313" key="3">
    <source>
        <dbReference type="Proteomes" id="UP000202259"/>
    </source>
</evidence>
<dbReference type="InterPro" id="IPR037522">
    <property type="entry name" value="HD_GYP_dom"/>
</dbReference>
<dbReference type="Gene3D" id="1.10.3210.10">
    <property type="entry name" value="Hypothetical protein af1432"/>
    <property type="match status" value="2"/>
</dbReference>
<evidence type="ECO:0000259" key="1">
    <source>
        <dbReference type="PROSITE" id="PS51832"/>
    </source>
</evidence>
<dbReference type="KEGG" id="cber:B5D82_13345"/>
<dbReference type="SMART" id="SM00065">
    <property type="entry name" value="GAF"/>
    <property type="match status" value="1"/>
</dbReference>
<protein>
    <submittedName>
        <fullName evidence="2">Phosphohydrolase</fullName>
    </submittedName>
</protein>
<evidence type="ECO:0000313" key="2">
    <source>
        <dbReference type="EMBL" id="ASP48667.1"/>
    </source>
</evidence>
<dbReference type="CDD" id="cd00077">
    <property type="entry name" value="HDc"/>
    <property type="match status" value="1"/>
</dbReference>
<dbReference type="Gene3D" id="3.30.450.40">
    <property type="match status" value="1"/>
</dbReference>
<dbReference type="AlphaFoldDB" id="A0A222G9X8"/>
<dbReference type="Pfam" id="PF13487">
    <property type="entry name" value="HD_5"/>
    <property type="match status" value="1"/>
</dbReference>
<dbReference type="SUPFAM" id="SSF109604">
    <property type="entry name" value="HD-domain/PDEase-like"/>
    <property type="match status" value="2"/>
</dbReference>
<keyword evidence="2" id="KW-0378">Hydrolase</keyword>
<dbReference type="Proteomes" id="UP000202259">
    <property type="component" value="Chromosome"/>
</dbReference>
<dbReference type="GO" id="GO:0008081">
    <property type="term" value="F:phosphoric diester hydrolase activity"/>
    <property type="evidence" value="ECO:0007669"/>
    <property type="project" value="UniProtKB-ARBA"/>
</dbReference>
<dbReference type="Pfam" id="PF01590">
    <property type="entry name" value="GAF"/>
    <property type="match status" value="1"/>
</dbReference>
<dbReference type="OrthoDB" id="9764808at2"/>
<dbReference type="EMBL" id="CP020465">
    <property type="protein sequence ID" value="ASP48667.1"/>
    <property type="molecule type" value="Genomic_DNA"/>
</dbReference>